<dbReference type="SUPFAM" id="SSF55729">
    <property type="entry name" value="Acyl-CoA N-acyltransferases (Nat)"/>
    <property type="match status" value="1"/>
</dbReference>
<feature type="domain" description="N-acetyltransferase" evidence="3">
    <location>
        <begin position="21"/>
        <end position="156"/>
    </location>
</feature>
<accession>A0ABU7VNP3</accession>
<proteinExistence type="predicted"/>
<evidence type="ECO:0000313" key="5">
    <source>
        <dbReference type="Proteomes" id="UP001306950"/>
    </source>
</evidence>
<dbReference type="InterPro" id="IPR050680">
    <property type="entry name" value="YpeA/RimI_acetyltransf"/>
</dbReference>
<reference evidence="4 5" key="1">
    <citation type="submission" date="2024-02" db="EMBL/GenBank/DDBJ databases">
        <title>A nitrogen-fixing paenibacillus bacterium.</title>
        <authorList>
            <person name="Zhang W.L."/>
            <person name="Chen S.F."/>
        </authorList>
    </citation>
    <scope>NUCLEOTIDE SEQUENCE [LARGE SCALE GENOMIC DNA]</scope>
    <source>
        <strain evidence="4 5">M1</strain>
    </source>
</reference>
<evidence type="ECO:0000256" key="1">
    <source>
        <dbReference type="ARBA" id="ARBA00022679"/>
    </source>
</evidence>
<keyword evidence="5" id="KW-1185">Reference proteome</keyword>
<name>A0ABU7VNP3_9BACL</name>
<evidence type="ECO:0000259" key="3">
    <source>
        <dbReference type="PROSITE" id="PS51186"/>
    </source>
</evidence>
<dbReference type="InterPro" id="IPR000182">
    <property type="entry name" value="GNAT_dom"/>
</dbReference>
<dbReference type="Pfam" id="PF00583">
    <property type="entry name" value="Acetyltransf_1"/>
    <property type="match status" value="1"/>
</dbReference>
<dbReference type="PANTHER" id="PTHR43420">
    <property type="entry name" value="ACETYLTRANSFERASE"/>
    <property type="match status" value="1"/>
</dbReference>
<keyword evidence="1" id="KW-0808">Transferase</keyword>
<evidence type="ECO:0000256" key="2">
    <source>
        <dbReference type="ARBA" id="ARBA00023315"/>
    </source>
</evidence>
<dbReference type="Gene3D" id="3.40.630.30">
    <property type="match status" value="1"/>
</dbReference>
<keyword evidence="2" id="KW-0012">Acyltransferase</keyword>
<organism evidence="4 5">
    <name type="scientific">Paenibacillus haidiansis</name>
    <dbReference type="NCBI Taxonomy" id="1574488"/>
    <lineage>
        <taxon>Bacteria</taxon>
        <taxon>Bacillati</taxon>
        <taxon>Bacillota</taxon>
        <taxon>Bacilli</taxon>
        <taxon>Bacillales</taxon>
        <taxon>Paenibacillaceae</taxon>
        <taxon>Paenibacillus</taxon>
    </lineage>
</organism>
<dbReference type="PROSITE" id="PS51186">
    <property type="entry name" value="GNAT"/>
    <property type="match status" value="1"/>
</dbReference>
<dbReference type="EMBL" id="JAZHPZ010000002">
    <property type="protein sequence ID" value="MEF2965346.1"/>
    <property type="molecule type" value="Genomic_DNA"/>
</dbReference>
<comment type="caution">
    <text evidence="4">The sequence shown here is derived from an EMBL/GenBank/DDBJ whole genome shotgun (WGS) entry which is preliminary data.</text>
</comment>
<dbReference type="InterPro" id="IPR016181">
    <property type="entry name" value="Acyl_CoA_acyltransferase"/>
</dbReference>
<dbReference type="PANTHER" id="PTHR43420:SF12">
    <property type="entry name" value="N-ACETYLTRANSFERASE DOMAIN-CONTAINING PROTEIN"/>
    <property type="match status" value="1"/>
</dbReference>
<gene>
    <name evidence="4" type="ORF">V3851_05825</name>
</gene>
<evidence type="ECO:0000313" key="4">
    <source>
        <dbReference type="EMBL" id="MEF2965346.1"/>
    </source>
</evidence>
<sequence length="156" mass="17901">MTLSFINKGIGGLEFVEPLWYGLRDHHAGNSPNFSQAITKHHFQERSNEIRAKAEHGSVHICLVLHEESGTYVGYCISSINEAGEGEIDSLFIMEAYRKRGVGDRLMNNALEWFRSRRVEDISISVMVGNESAFSFYERYGFYPRTYTLKLKNEQV</sequence>
<dbReference type="CDD" id="cd04301">
    <property type="entry name" value="NAT_SF"/>
    <property type="match status" value="1"/>
</dbReference>
<dbReference type="RefSeq" id="WP_331845579.1">
    <property type="nucleotide sequence ID" value="NZ_JAZHPZ010000002.1"/>
</dbReference>
<dbReference type="Proteomes" id="UP001306950">
    <property type="component" value="Unassembled WGS sequence"/>
</dbReference>
<protein>
    <submittedName>
        <fullName evidence="4">GNAT family N-acetyltransferase</fullName>
    </submittedName>
</protein>